<dbReference type="Proteomes" id="UP001302349">
    <property type="component" value="Chromosome"/>
</dbReference>
<dbReference type="InterPro" id="IPR047565">
    <property type="entry name" value="Alpha-macroglob_thiol-ester_cl"/>
</dbReference>
<dbReference type="InterPro" id="IPR051802">
    <property type="entry name" value="YfhM-like"/>
</dbReference>
<sequence>MQRVLKQLFACSAIFYLLTACGGSGPAARKDDFSSPKNLYVDYISSFTGGVISRTSSIRIRLTKSAGDSLAGKAVDASFFKFSPSMKGTALWEDNRTIVYTPSEYLPSNTKYEAIFSLGKVLKDVPGDRSEFKFTFQTLIQNFDGIVNNLQPYDKKDLKRMRIDGQVQTADFADIENVENVLKATQGGKDLKVTWKHGDNNMHAFVVEEVTRSEKESTVTLAFNGTSIGAEKSEEQEVKVPSLSDFSVLSSKFVTGAEDYISILFSDPLDDRQALQGLIQLAGNSNRHRTVISLNELKIYPTSTLQGSVEVTIHNSLKNIAGYNLKQDYSTSLEMVQVKPEIRLVDTSGKSILPSTNGVILPFEAVGLSAVDVTVTRVFEDNMLQYLQTNNMGGRYELRRVGRPVTQTVIQLNNSGVTNLNKWNRFTLNLEEIIKTAPGAVYEIKIGFRKKYSLYFCTAEGGAIEEMDDIEEDWGAEEEESYWDGYEDYYSDDYRYEDRDNPCTSSYFGDRRSIRKVLFSSDLGLIAKKRDDGNLHVFATNLVNVQPMSGVEVKAYDYQQQLLSSGQTDGDGKVILQGKGNPFVIIAKKDNQVGYLKIDDGSSLSLSNFDVTGERIQNGLKGFIYGERGVWRPADTLHLGFILEDIEETLPSEHPVIMELWNPMGQLYSRKVSSQPVGDMYRFDLLTDKDAPTGNWLAKAKVGGATFSKQIKIETIKPNRLKIELNFNKSVFTSSDQQASGDLNVRWLSGAKAGNLKAEFELVLSPIKTTFKKYPNYSFDDLSKDFYSEREMVYEGRVNADGYSRININLGEPNNAPGALNARFLGKVYEEGGDFSISNVSMPYYPYSTFVGVKTPEGDKRGIILTDKDHAIRIASVDADGNPINRRNVKVQLFKLDWKWWWDNSYDAISNYVGRSYRDPIKEGFVDTNNGEGSWNLRIDYPQWGRYFVRVEDPISGHSAGQVVYIDWPGWAGKGKRGELGGSSMLDFGIEKEEYKVGEKIALSIPTTAGNRILVSLESGSKVLQTFWVEAKEGNTAVDFEATSDMAPNFYINLTMLQPHGQTSNDLPIRLYGVQSVKVVDPGTRLEPVIAMPDDLRPEQSFTIGVSEKGGKAMAYSIAVVDEGLLDITNFKTPDPWNSFYAREALGIKTWDVYDDVMGAFAGKIERLLAVGGDGDIEAKEETEANRFKPVVMYLGPFYLQAGKSAKHNLKLPQYIGSVKTMVIAANNGAYGFADKATPVKQPLMILATLPRVAGPTETMKLPVNVFALDNNVKNAKVKVEATGTLALNGAAEQSVTFSGQGDKVIYFDLKAKEVLGVGKVKVTATSGSLTASYDIEMNIIPRNPPVTQVVEKVLGASENWSLDYTPIGLAGRNEGAIELSTLPPLNIEQRLGYLIQYPHGCIEQTTSSVFAQLYLDNLTTLPDDKKMQVQKNIDAAINRLKSFQLSSGGFSYWPGNSYANFWGTNYAGHFLIEARKKGYSVPEGMLASWTNFQTQKADAWGSLSGEEDNDLIQAYRLYTLALAGSPAVGAMNRMKEKANLQREARWRLALTYALAGFDQQATGLVEGLSSEVEPDNNRRYYYTYGSPMRDQAMIMETLLQLKRKEDAFGILQKIAKEMGNKDNWMSTQTTAYCFISIAKYVQDFPLEESLTVALEVGGKLSPAGGKDYVTQVYLQTPDKQQPIKITNNGSAPIFARIIRKGVPIEGGEIAGEKNLSMIVSYKTMDGDGLDVSRLKQGTNFMAEVVVRNPGEKGLYKDMALTQLFPSGWEIINTRLEGTEDASNGQKPDYTDIRDDRVMNYFDLQASKQIVIRVLLNASYQGKFYMPATSVEAMYDDTIYAHKAGRWVEVITDK</sequence>
<dbReference type="PROSITE" id="PS51257">
    <property type="entry name" value="PROKAR_LIPOPROTEIN"/>
    <property type="match status" value="1"/>
</dbReference>
<dbReference type="RefSeq" id="WP_317491068.1">
    <property type="nucleotide sequence ID" value="NZ_CP136051.1"/>
</dbReference>
<name>A0ABZ0IV94_9BACT</name>
<dbReference type="CDD" id="cd02891">
    <property type="entry name" value="A2M_like"/>
    <property type="match status" value="1"/>
</dbReference>
<evidence type="ECO:0000256" key="2">
    <source>
        <dbReference type="ARBA" id="ARBA00022729"/>
    </source>
</evidence>
<evidence type="ECO:0000259" key="5">
    <source>
        <dbReference type="SMART" id="SM01360"/>
    </source>
</evidence>
<dbReference type="Pfam" id="PF17972">
    <property type="entry name" value="bMG5"/>
    <property type="match status" value="1"/>
</dbReference>
<dbReference type="SUPFAM" id="SSF48239">
    <property type="entry name" value="Terpenoid cyclases/Protein prenyltransferases"/>
    <property type="match status" value="1"/>
</dbReference>
<accession>A0ABZ0IV94</accession>
<comment type="similarity">
    <text evidence="1">Belongs to the protease inhibitor I39 (alpha-2-macroglobulin) family. Bacterial alpha-2-macroglobulin subfamily.</text>
</comment>
<dbReference type="Gene3D" id="2.60.40.1930">
    <property type="match status" value="1"/>
</dbReference>
<dbReference type="Gene3D" id="2.60.40.3710">
    <property type="match status" value="1"/>
</dbReference>
<dbReference type="Pfam" id="PF07703">
    <property type="entry name" value="A2M_BRD"/>
    <property type="match status" value="1"/>
</dbReference>
<dbReference type="PANTHER" id="PTHR40094">
    <property type="entry name" value="ALPHA-2-MACROGLOBULIN HOMOLOG"/>
    <property type="match status" value="1"/>
</dbReference>
<dbReference type="InterPro" id="IPR041462">
    <property type="entry name" value="Bact_A2M_MG6"/>
</dbReference>
<dbReference type="Pfam" id="PF00207">
    <property type="entry name" value="A2M"/>
    <property type="match status" value="1"/>
</dbReference>
<dbReference type="Pfam" id="PF11974">
    <property type="entry name" value="bMG3"/>
    <property type="match status" value="1"/>
</dbReference>
<dbReference type="InterPro" id="IPR021868">
    <property type="entry name" value="Alpha_2_Macroglob_MG3"/>
</dbReference>
<dbReference type="InterPro" id="IPR011625">
    <property type="entry name" value="A2M_N_BRD"/>
</dbReference>
<feature type="chain" id="PRO_5047077875" evidence="3">
    <location>
        <begin position="23"/>
        <end position="1854"/>
    </location>
</feature>
<evidence type="ECO:0000256" key="1">
    <source>
        <dbReference type="ARBA" id="ARBA00010556"/>
    </source>
</evidence>
<dbReference type="Pfam" id="PF01835">
    <property type="entry name" value="MG2"/>
    <property type="match status" value="1"/>
</dbReference>
<dbReference type="InterPro" id="IPR001599">
    <property type="entry name" value="Macroglobln_a2"/>
</dbReference>
<keyword evidence="7" id="KW-1185">Reference proteome</keyword>
<keyword evidence="2 3" id="KW-0732">Signal</keyword>
<dbReference type="Pfam" id="PF07678">
    <property type="entry name" value="TED_complement"/>
    <property type="match status" value="1"/>
</dbReference>
<organism evidence="6 7">
    <name type="scientific">Imperialibacter roseus</name>
    <dbReference type="NCBI Taxonomy" id="1324217"/>
    <lineage>
        <taxon>Bacteria</taxon>
        <taxon>Pseudomonadati</taxon>
        <taxon>Bacteroidota</taxon>
        <taxon>Cytophagia</taxon>
        <taxon>Cytophagales</taxon>
        <taxon>Flammeovirgaceae</taxon>
        <taxon>Imperialibacter</taxon>
    </lineage>
</organism>
<dbReference type="Gene3D" id="1.50.10.20">
    <property type="match status" value="1"/>
</dbReference>
<dbReference type="InterPro" id="IPR008930">
    <property type="entry name" value="Terpenoid_cyclase/PrenylTrfase"/>
</dbReference>
<feature type="domain" description="Alpha-2-macroglobulin bait region" evidence="4">
    <location>
        <begin position="986"/>
        <end position="1128"/>
    </location>
</feature>
<dbReference type="EMBL" id="CP136051">
    <property type="protein sequence ID" value="WOK08427.1"/>
    <property type="molecule type" value="Genomic_DNA"/>
</dbReference>
<evidence type="ECO:0000256" key="3">
    <source>
        <dbReference type="SAM" id="SignalP"/>
    </source>
</evidence>
<dbReference type="SMART" id="SM01359">
    <property type="entry name" value="A2M_N_2"/>
    <property type="match status" value="1"/>
</dbReference>
<protein>
    <submittedName>
        <fullName evidence="6">Alpha-2-macroglobulin family protein</fullName>
    </submittedName>
</protein>
<dbReference type="InterPro" id="IPR011626">
    <property type="entry name" value="Alpha-macroglobulin_TED"/>
</dbReference>
<proteinExistence type="inferred from homology"/>
<gene>
    <name evidence="6" type="ORF">RT717_07225</name>
</gene>
<dbReference type="SMART" id="SM01360">
    <property type="entry name" value="A2M"/>
    <property type="match status" value="1"/>
</dbReference>
<dbReference type="InterPro" id="IPR002890">
    <property type="entry name" value="MG2"/>
</dbReference>
<dbReference type="Pfam" id="PF17962">
    <property type="entry name" value="bMG6"/>
    <property type="match status" value="1"/>
</dbReference>
<reference evidence="6 7" key="1">
    <citation type="journal article" date="2023" name="Microbiol. Resour. Announc.">
        <title>Complete Genome Sequence of Imperialibacter roseus strain P4T.</title>
        <authorList>
            <person name="Tizabi D.R."/>
            <person name="Bachvaroff T."/>
            <person name="Hill R.T."/>
        </authorList>
    </citation>
    <scope>NUCLEOTIDE SEQUENCE [LARGE SCALE GENOMIC DNA]</scope>
    <source>
        <strain evidence="6 7">P4T</strain>
    </source>
</reference>
<dbReference type="Pfam" id="PF17973">
    <property type="entry name" value="bMG10"/>
    <property type="match status" value="1"/>
</dbReference>
<evidence type="ECO:0000313" key="7">
    <source>
        <dbReference type="Proteomes" id="UP001302349"/>
    </source>
</evidence>
<dbReference type="SMART" id="SM01419">
    <property type="entry name" value="Thiol-ester_cl"/>
    <property type="match status" value="1"/>
</dbReference>
<dbReference type="PANTHER" id="PTHR40094:SF1">
    <property type="entry name" value="UBIQUITIN DOMAIN-CONTAINING PROTEIN"/>
    <property type="match status" value="1"/>
</dbReference>
<feature type="signal peptide" evidence="3">
    <location>
        <begin position="1"/>
        <end position="22"/>
    </location>
</feature>
<dbReference type="InterPro" id="IPR041203">
    <property type="entry name" value="Bact_A2M_MG5"/>
</dbReference>
<dbReference type="InterPro" id="IPR041246">
    <property type="entry name" value="Bact_MG10"/>
</dbReference>
<evidence type="ECO:0000259" key="4">
    <source>
        <dbReference type="SMART" id="SM01359"/>
    </source>
</evidence>
<feature type="domain" description="Alpha-2-macroglobulin" evidence="5">
    <location>
        <begin position="1191"/>
        <end position="1280"/>
    </location>
</feature>
<evidence type="ECO:0000313" key="6">
    <source>
        <dbReference type="EMBL" id="WOK08427.1"/>
    </source>
</evidence>